<name>A1CIP7_ASPCL</name>
<dbReference type="OMA" id="PTWRRCQ"/>
<evidence type="ECO:0000256" key="6">
    <source>
        <dbReference type="ARBA" id="ARBA00023242"/>
    </source>
</evidence>
<dbReference type="GO" id="GO:0071035">
    <property type="term" value="P:nuclear polyadenylation-dependent rRNA catabolic process"/>
    <property type="evidence" value="ECO:0007669"/>
    <property type="project" value="TreeGrafter"/>
</dbReference>
<evidence type="ECO:0000256" key="1">
    <source>
        <dbReference type="ARBA" id="ARBA00004123"/>
    </source>
</evidence>
<evidence type="ECO:0000256" key="7">
    <source>
        <dbReference type="SAM" id="MobiDB-lite"/>
    </source>
</evidence>
<keyword evidence="3" id="KW-0677">Repeat</keyword>
<keyword evidence="10" id="KW-1185">Reference proteome</keyword>
<feature type="domain" description="CCHC-type" evidence="8">
    <location>
        <begin position="404"/>
        <end position="420"/>
    </location>
</feature>
<protein>
    <submittedName>
        <fullName evidence="9">Zinc knuckle domain protein</fullName>
    </submittedName>
</protein>
<feature type="compositionally biased region" description="Low complexity" evidence="7">
    <location>
        <begin position="492"/>
        <end position="502"/>
    </location>
</feature>
<dbReference type="Proteomes" id="UP000006701">
    <property type="component" value="Unassembled WGS sequence"/>
</dbReference>
<feature type="domain" description="CCHC-type" evidence="8">
    <location>
        <begin position="305"/>
        <end position="321"/>
    </location>
</feature>
<sequence length="632" mass="68443">MAESENENDSRTASVGVSRPRIPGSNSSSRHNSTDSNPNPRKRRRRNGKPADRDVRDFVPQGATFSATSLEVDLDRTSSSGSDSSESDSDSDGKSDASDTERQNSARMDPQAPAVNWNKGSKSGIRTSLGRRADKTGESKQTAQFNAVNDKFWRSRSDSVSSGGGEQAVLQDKAEDDMEEGEVDEEDEVSAESSEVDQSGDSDDSVSLDSEADDSILLNVGSQGDENGALSPATQVAHMNGSASKPATGDSSSESKEQSHRLFSQKYSIAPTTLADLDRNDMEVQARCLFYDRDINDINLQAPISCTECFKEGHLAAVCPLKECVHCGAWNQHQSIFCPSWRRCQRCRERGHDEEQCPSLLKGSATEIPCDLCGSADHLELQCDFMWKLPRPDSSPGPVLVSISCSHCTSNRHLVGDCPSLSRSMISSSFTLRSIDPNMVTNINSVVGARKGPPAPMRGQTGLQIRGRADRRSPSSDSEDMMSRTDRARPPINRNRGNIRIGNGIGRGKNLAPAGSGSRPSDRDTRHNQSYNYRDRQDYAGPNHRQRSMSPNPNGRPIRGRANDRRQPPPRSPPRNRPEPSRSGRGGGNGGGRGRGGRGGGGNRRGGGGGSNGDMYRPMPSAAKKAWDKGRL</sequence>
<evidence type="ECO:0000313" key="10">
    <source>
        <dbReference type="Proteomes" id="UP000006701"/>
    </source>
</evidence>
<dbReference type="GO" id="GO:0071039">
    <property type="term" value="P:nuclear polyadenylation-dependent CUT catabolic process"/>
    <property type="evidence" value="ECO:0007669"/>
    <property type="project" value="TreeGrafter"/>
</dbReference>
<evidence type="ECO:0000256" key="2">
    <source>
        <dbReference type="ARBA" id="ARBA00022723"/>
    </source>
</evidence>
<reference evidence="9 10" key="1">
    <citation type="journal article" date="2008" name="PLoS Genet.">
        <title>Genomic islands in the pathogenic filamentous fungus Aspergillus fumigatus.</title>
        <authorList>
            <person name="Fedorova N.D."/>
            <person name="Khaldi N."/>
            <person name="Joardar V.S."/>
            <person name="Maiti R."/>
            <person name="Amedeo P."/>
            <person name="Anderson M.J."/>
            <person name="Crabtree J."/>
            <person name="Silva J.C."/>
            <person name="Badger J.H."/>
            <person name="Albarraq A."/>
            <person name="Angiuoli S."/>
            <person name="Bussey H."/>
            <person name="Bowyer P."/>
            <person name="Cotty P.J."/>
            <person name="Dyer P.S."/>
            <person name="Egan A."/>
            <person name="Galens K."/>
            <person name="Fraser-Liggett C.M."/>
            <person name="Haas B.J."/>
            <person name="Inman J.M."/>
            <person name="Kent R."/>
            <person name="Lemieux S."/>
            <person name="Malavazi I."/>
            <person name="Orvis J."/>
            <person name="Roemer T."/>
            <person name="Ronning C.M."/>
            <person name="Sundaram J.P."/>
            <person name="Sutton G."/>
            <person name="Turner G."/>
            <person name="Venter J.C."/>
            <person name="White O.R."/>
            <person name="Whitty B.R."/>
            <person name="Youngman P."/>
            <person name="Wolfe K.H."/>
            <person name="Goldman G.H."/>
            <person name="Wortman J.R."/>
            <person name="Jiang B."/>
            <person name="Denning D.W."/>
            <person name="Nierman W.C."/>
        </authorList>
    </citation>
    <scope>NUCLEOTIDE SEQUENCE [LARGE SCALE GENOMIC DNA]</scope>
    <source>
        <strain evidence="10">ATCC 1007 / CBS 513.65 / DSM 816 / NCTC 3887 / NRRL 1</strain>
    </source>
</reference>
<evidence type="ECO:0000259" key="8">
    <source>
        <dbReference type="SMART" id="SM00343"/>
    </source>
</evidence>
<feature type="compositionally biased region" description="Basic and acidic residues" evidence="7">
    <location>
        <begin position="91"/>
        <end position="104"/>
    </location>
</feature>
<dbReference type="PANTHER" id="PTHR46543:SF1">
    <property type="entry name" value="ZINC FINGER CCHC DOMAIN-CONTAINING PROTEIN 7"/>
    <property type="match status" value="1"/>
</dbReference>
<feature type="domain" description="CCHC-type" evidence="8">
    <location>
        <begin position="369"/>
        <end position="385"/>
    </location>
</feature>
<comment type="subcellular location">
    <subcellularLocation>
        <location evidence="1">Nucleus</location>
    </subcellularLocation>
</comment>
<keyword evidence="5" id="KW-0862">Zinc</keyword>
<evidence type="ECO:0000313" key="9">
    <source>
        <dbReference type="EMBL" id="EAW10752.1"/>
    </source>
</evidence>
<keyword evidence="2" id="KW-0479">Metal-binding</keyword>
<gene>
    <name evidence="9" type="ORF">ACLA_052240</name>
</gene>
<dbReference type="SMART" id="SM00343">
    <property type="entry name" value="ZnF_C2HC"/>
    <property type="match status" value="4"/>
</dbReference>
<feature type="region of interest" description="Disordered" evidence="7">
    <location>
        <begin position="238"/>
        <end position="263"/>
    </location>
</feature>
<dbReference type="VEuPathDB" id="FungiDB:ACLA_052240"/>
<evidence type="ECO:0000256" key="4">
    <source>
        <dbReference type="ARBA" id="ARBA00022771"/>
    </source>
</evidence>
<dbReference type="eggNOG" id="KOG4400">
    <property type="taxonomic scope" value="Eukaryota"/>
</dbReference>
<dbReference type="OrthoDB" id="7608935at2759"/>
<dbReference type="GO" id="GO:0071037">
    <property type="term" value="P:nuclear polyadenylation-dependent snRNA catabolic process"/>
    <property type="evidence" value="ECO:0007669"/>
    <property type="project" value="TreeGrafter"/>
</dbReference>
<feature type="region of interest" description="Disordered" evidence="7">
    <location>
        <begin position="1"/>
        <end position="209"/>
    </location>
</feature>
<dbReference type="AlphaFoldDB" id="A1CIP7"/>
<feature type="compositionally biased region" description="Polar residues" evidence="7">
    <location>
        <begin position="241"/>
        <end position="252"/>
    </location>
</feature>
<feature type="compositionally biased region" description="Basic and acidic residues" evidence="7">
    <location>
        <begin position="520"/>
        <end position="538"/>
    </location>
</feature>
<dbReference type="KEGG" id="act:ACLA_052240"/>
<dbReference type="InterPro" id="IPR001878">
    <property type="entry name" value="Znf_CCHC"/>
</dbReference>
<dbReference type="GO" id="GO:0008270">
    <property type="term" value="F:zinc ion binding"/>
    <property type="evidence" value="ECO:0007669"/>
    <property type="project" value="UniProtKB-KW"/>
</dbReference>
<dbReference type="HOGENOM" id="CLU_025398_1_1_1"/>
<keyword evidence="4" id="KW-0863">Zinc-finger</keyword>
<dbReference type="GO" id="GO:0003723">
    <property type="term" value="F:RNA binding"/>
    <property type="evidence" value="ECO:0007669"/>
    <property type="project" value="TreeGrafter"/>
</dbReference>
<dbReference type="GO" id="GO:0071038">
    <property type="term" value="P:TRAMP-dependent tRNA surveillance pathway"/>
    <property type="evidence" value="ECO:0007669"/>
    <property type="project" value="TreeGrafter"/>
</dbReference>
<proteinExistence type="predicted"/>
<feature type="compositionally biased region" description="Low complexity" evidence="7">
    <location>
        <begin position="25"/>
        <end position="39"/>
    </location>
</feature>
<evidence type="ECO:0000256" key="5">
    <source>
        <dbReference type="ARBA" id="ARBA00022833"/>
    </source>
</evidence>
<feature type="compositionally biased region" description="Acidic residues" evidence="7">
    <location>
        <begin position="174"/>
        <end position="209"/>
    </location>
</feature>
<feature type="domain" description="CCHC-type" evidence="8">
    <location>
        <begin position="343"/>
        <end position="359"/>
    </location>
</feature>
<accession>A1CIP7</accession>
<dbReference type="EMBL" id="DS027054">
    <property type="protein sequence ID" value="EAW10752.1"/>
    <property type="molecule type" value="Genomic_DNA"/>
</dbReference>
<feature type="compositionally biased region" description="Gly residues" evidence="7">
    <location>
        <begin position="584"/>
        <end position="612"/>
    </location>
</feature>
<dbReference type="RefSeq" id="XP_001272178.1">
    <property type="nucleotide sequence ID" value="XM_001272177.1"/>
</dbReference>
<organism evidence="9 10">
    <name type="scientific">Aspergillus clavatus (strain ATCC 1007 / CBS 513.65 / DSM 816 / NCTC 3887 / NRRL 1 / QM 1276 / 107)</name>
    <dbReference type="NCBI Taxonomy" id="344612"/>
    <lineage>
        <taxon>Eukaryota</taxon>
        <taxon>Fungi</taxon>
        <taxon>Dikarya</taxon>
        <taxon>Ascomycota</taxon>
        <taxon>Pezizomycotina</taxon>
        <taxon>Eurotiomycetes</taxon>
        <taxon>Eurotiomycetidae</taxon>
        <taxon>Eurotiales</taxon>
        <taxon>Aspergillaceae</taxon>
        <taxon>Aspergillus</taxon>
        <taxon>Aspergillus subgen. Fumigati</taxon>
    </lineage>
</organism>
<dbReference type="GO" id="GO:0071031">
    <property type="term" value="P:nuclear mRNA surveillance of mRNA 3'-end processing"/>
    <property type="evidence" value="ECO:0007669"/>
    <property type="project" value="TreeGrafter"/>
</dbReference>
<dbReference type="GeneID" id="4703637"/>
<dbReference type="PANTHER" id="PTHR46543">
    <property type="entry name" value="ZINC FINGER CCHC DOMAIN-CONTAINING PROTEIN 7"/>
    <property type="match status" value="1"/>
</dbReference>
<dbReference type="GO" id="GO:0071036">
    <property type="term" value="P:nuclear polyadenylation-dependent snoRNA catabolic process"/>
    <property type="evidence" value="ECO:0007669"/>
    <property type="project" value="TreeGrafter"/>
</dbReference>
<keyword evidence="6" id="KW-0539">Nucleus</keyword>
<evidence type="ECO:0000256" key="3">
    <source>
        <dbReference type="ARBA" id="ARBA00022737"/>
    </source>
</evidence>
<dbReference type="InterPro" id="IPR051644">
    <property type="entry name" value="TRAMP_AT-DNA-binding"/>
</dbReference>
<feature type="region of interest" description="Disordered" evidence="7">
    <location>
        <begin position="446"/>
        <end position="632"/>
    </location>
</feature>
<dbReference type="STRING" id="344612.A1CIP7"/>
<dbReference type="GO" id="GO:0031499">
    <property type="term" value="C:TRAMP complex"/>
    <property type="evidence" value="ECO:0007669"/>
    <property type="project" value="TreeGrafter"/>
</dbReference>